<dbReference type="Proteomes" id="UP000008414">
    <property type="component" value="Segment"/>
</dbReference>
<proteinExistence type="predicted"/>
<gene>
    <name evidence="1" type="primary">86</name>
    <name evidence="1" type="ORF">LITTLEE_86</name>
</gene>
<dbReference type="EMBL" id="JF937101">
    <property type="protein sequence ID" value="AEK09469.1"/>
    <property type="molecule type" value="Genomic_DNA"/>
</dbReference>
<evidence type="ECO:0000313" key="1">
    <source>
        <dbReference type="EMBL" id="AEK09469.1"/>
    </source>
</evidence>
<keyword evidence="2" id="KW-1185">Reference proteome</keyword>
<evidence type="ECO:0000313" key="2">
    <source>
        <dbReference type="Proteomes" id="UP000008414"/>
    </source>
</evidence>
<dbReference type="RefSeq" id="YP_009636997.1">
    <property type="nucleotide sequence ID" value="NC_042322.1"/>
</dbReference>
<organism evidence="1 2">
    <name type="scientific">Mycobacterium phage LittleE</name>
    <dbReference type="NCBI Taxonomy" id="2922212"/>
    <lineage>
        <taxon>Viruses</taxon>
        <taxon>Duplodnaviria</taxon>
        <taxon>Heunggongvirae</taxon>
        <taxon>Uroviricota</taxon>
        <taxon>Caudoviricetes</taxon>
        <taxon>Omegavirus</taxon>
        <taxon>Omegavirus littlee</taxon>
    </lineage>
</organism>
<accession>G1D3X1</accession>
<reference evidence="1 2" key="1">
    <citation type="journal article" date="2012" name="J. Virol.">
        <title>Complete Genome Sequences of 138 Mycobacteriophages.</title>
        <authorList>
            <consortium name="the Science Education Alliance Phage Hunters Advancing Genomics and Evolutionary Science Program"/>
            <consortium name="the KwaZulu-Natal Research Institute for Tuberculosis and HIV Mycobacterial Genetics Course Students"/>
            <consortium name="the Phage Hunters Integrating Research and Education Program"/>
            <person name="Hatfull G.F."/>
        </authorList>
    </citation>
    <scope>NUCLEOTIDE SEQUENCE [LARGE SCALE GENOMIC DNA]</scope>
    <source>
        <strain evidence="1">LittleE</strain>
    </source>
</reference>
<sequence length="135" mass="15805">MRYTDYAIDNAIQVLQGLGLDVPDELLELRRRALTLQRWLEAEADYKRRVKAWLDAEELWNNQQWALDNVMAYRAAKEGWLRMKEVSPAFDGQDEFEKLGIRLQNRYARFAVGALESIGIFDEDAWTYIDAAECQ</sequence>
<protein>
    <submittedName>
        <fullName evidence="1">Uncharacterized protein</fullName>
    </submittedName>
</protein>
<name>G1D3X1_9CAUD</name>
<dbReference type="OrthoDB" id="31465at10239"/>
<dbReference type="GeneID" id="40233743"/>